<proteinExistence type="predicted"/>
<evidence type="ECO:0000313" key="2">
    <source>
        <dbReference type="Proteomes" id="UP000663637"/>
    </source>
</evidence>
<keyword evidence="2" id="KW-1185">Reference proteome</keyword>
<accession>A0ABX7KCE5</accession>
<dbReference type="EMBL" id="CP061510">
    <property type="protein sequence ID" value="QSB45953.1"/>
    <property type="molecule type" value="Genomic_DNA"/>
</dbReference>
<protein>
    <submittedName>
        <fullName evidence="1">Uncharacterized protein</fullName>
    </submittedName>
</protein>
<reference evidence="1 2" key="1">
    <citation type="submission" date="2020-09" db="EMBL/GenBank/DDBJ databases">
        <title>Complete genome sequence of altererythrobacter flavus SS-21NJ, isolated from Dongying oil sludge in Shandong province.</title>
        <authorList>
            <person name="Sun S."/>
            <person name="Zhang Z."/>
        </authorList>
    </citation>
    <scope>NUCLEOTIDE SEQUENCE [LARGE SCALE GENOMIC DNA]</scope>
    <source>
        <strain evidence="1 2">SS-21NJ</strain>
    </source>
</reference>
<sequence length="108" mass="11474">MAQAPSHTSDTAPQVKLSLQQNAAVRCSAAFALGAGLQKVGKGKDWPPLAERGREFFVRASAQLMDETGMSRDAVGNLVQRKASELAEGDKLDRTMPACLLMLDSSGL</sequence>
<gene>
    <name evidence="1" type="ORF">IDJ81_01305</name>
</gene>
<name>A0ABX7KCE5_9SPHN</name>
<organism evidence="1 2">
    <name type="scientific">Tsuneonella flava</name>
    <dbReference type="NCBI Taxonomy" id="2055955"/>
    <lineage>
        <taxon>Bacteria</taxon>
        <taxon>Pseudomonadati</taxon>
        <taxon>Pseudomonadota</taxon>
        <taxon>Alphaproteobacteria</taxon>
        <taxon>Sphingomonadales</taxon>
        <taxon>Erythrobacteraceae</taxon>
        <taxon>Tsuneonella</taxon>
    </lineage>
</organism>
<dbReference type="Proteomes" id="UP000663637">
    <property type="component" value="Chromosome"/>
</dbReference>
<evidence type="ECO:0000313" key="1">
    <source>
        <dbReference type="EMBL" id="QSB45953.1"/>
    </source>
</evidence>